<dbReference type="Pfam" id="PF01554">
    <property type="entry name" value="MatE"/>
    <property type="match status" value="2"/>
</dbReference>
<dbReference type="PANTHER" id="PTHR43298:SF2">
    <property type="entry name" value="FMN_FAD EXPORTER YEEO-RELATED"/>
    <property type="match status" value="1"/>
</dbReference>
<evidence type="ECO:0000256" key="8">
    <source>
        <dbReference type="ARBA" id="ARBA00023136"/>
    </source>
</evidence>
<feature type="transmembrane region" description="Helical" evidence="10">
    <location>
        <begin position="53"/>
        <end position="73"/>
    </location>
</feature>
<dbReference type="InterPro" id="IPR002528">
    <property type="entry name" value="MATE_fam"/>
</dbReference>
<feature type="transmembrane region" description="Helical" evidence="10">
    <location>
        <begin position="20"/>
        <end position="41"/>
    </location>
</feature>
<keyword evidence="5 10" id="KW-0812">Transmembrane</keyword>
<keyword evidence="2" id="KW-0813">Transport</keyword>
<keyword evidence="6 10" id="KW-1133">Transmembrane helix</keyword>
<evidence type="ECO:0000313" key="12">
    <source>
        <dbReference type="Proteomes" id="UP000323337"/>
    </source>
</evidence>
<evidence type="ECO:0000256" key="10">
    <source>
        <dbReference type="SAM" id="Phobius"/>
    </source>
</evidence>
<feature type="transmembrane region" description="Helical" evidence="10">
    <location>
        <begin position="280"/>
        <end position="301"/>
    </location>
</feature>
<evidence type="ECO:0000313" key="11">
    <source>
        <dbReference type="EMBL" id="TYB33048.1"/>
    </source>
</evidence>
<evidence type="ECO:0000256" key="2">
    <source>
        <dbReference type="ARBA" id="ARBA00022448"/>
    </source>
</evidence>
<proteinExistence type="predicted"/>
<feature type="transmembrane region" description="Helical" evidence="10">
    <location>
        <begin position="167"/>
        <end position="186"/>
    </location>
</feature>
<dbReference type="GO" id="GO:0015297">
    <property type="term" value="F:antiporter activity"/>
    <property type="evidence" value="ECO:0007669"/>
    <property type="project" value="UniProtKB-KW"/>
</dbReference>
<keyword evidence="3" id="KW-0050">Antiport</keyword>
<evidence type="ECO:0000256" key="1">
    <source>
        <dbReference type="ARBA" id="ARBA00004651"/>
    </source>
</evidence>
<feature type="transmembrane region" description="Helical" evidence="10">
    <location>
        <begin position="93"/>
        <end position="123"/>
    </location>
</feature>
<evidence type="ECO:0000256" key="7">
    <source>
        <dbReference type="ARBA" id="ARBA00023065"/>
    </source>
</evidence>
<dbReference type="InterPro" id="IPR050222">
    <property type="entry name" value="MATE_MdtK"/>
</dbReference>
<dbReference type="Proteomes" id="UP000323337">
    <property type="component" value="Unassembled WGS sequence"/>
</dbReference>
<gene>
    <name evidence="11" type="ORF">FXF49_08250</name>
</gene>
<evidence type="ECO:0000256" key="5">
    <source>
        <dbReference type="ARBA" id="ARBA00022692"/>
    </source>
</evidence>
<dbReference type="EMBL" id="VSIV01000209">
    <property type="protein sequence ID" value="TYB33048.1"/>
    <property type="molecule type" value="Genomic_DNA"/>
</dbReference>
<feature type="transmembrane region" description="Helical" evidence="10">
    <location>
        <begin position="192"/>
        <end position="214"/>
    </location>
</feature>
<dbReference type="InterPro" id="IPR048279">
    <property type="entry name" value="MdtK-like"/>
</dbReference>
<keyword evidence="7" id="KW-0406">Ion transport</keyword>
<dbReference type="AlphaFoldDB" id="A0A5D0MP36"/>
<dbReference type="PANTHER" id="PTHR43298">
    <property type="entry name" value="MULTIDRUG RESISTANCE PROTEIN NORM-RELATED"/>
    <property type="match status" value="1"/>
</dbReference>
<comment type="subcellular location">
    <subcellularLocation>
        <location evidence="1">Cell membrane</location>
        <topology evidence="1">Multi-pass membrane protein</topology>
    </subcellularLocation>
</comment>
<sequence>MFNRINFRELLPLFSQSWSVSWPMILIMVFMFFISLTDVFIAGRISKDVQASVGLVSQVYFIFVVVATASNVGTVSVISRLYGSDDLDTYRNAVYSILLTIFVAGVVLSILGVLLSSIIIKLLNVPESIKKISIPLTQIYTAGVVFQYVLLCTNSILRASKMVKRSLFTMSVVCVTNILLNFYFVFYTPVYYNGIALSTAVSLFIGAVINFIFVKNIIKGALSYTFYYVKKIFNIGWPSALLQIGWQLGTTTLFLIIAKLPEKNVEVMAALTNGLRIESAIFLPAFAFNMANAVIVGNLLGEGKKHEAFKNGIVTAVMGVIAITVMTLIVVIFARDVSQILSKDSVVIKESVLYIYISMISEPFMAFSAILGGGLNGAGDTRSVMMRIVAAMWIVRIPLAYIMGITLGFGAPGIWWSMNASIVAQMILIARRYFKKEWLDYAV</sequence>
<protein>
    <recommendedName>
        <fullName evidence="9">Multidrug-efflux transporter</fullName>
    </recommendedName>
</protein>
<evidence type="ECO:0000256" key="9">
    <source>
        <dbReference type="ARBA" id="ARBA00031636"/>
    </source>
</evidence>
<evidence type="ECO:0000256" key="3">
    <source>
        <dbReference type="ARBA" id="ARBA00022449"/>
    </source>
</evidence>
<dbReference type="PIRSF" id="PIRSF006603">
    <property type="entry name" value="DinF"/>
    <property type="match status" value="1"/>
</dbReference>
<accession>A0A5D0MP36</accession>
<dbReference type="NCBIfam" id="TIGR00797">
    <property type="entry name" value="matE"/>
    <property type="match status" value="1"/>
</dbReference>
<feature type="transmembrane region" description="Helical" evidence="10">
    <location>
        <begin position="235"/>
        <end position="260"/>
    </location>
</feature>
<feature type="transmembrane region" description="Helical" evidence="10">
    <location>
        <begin position="313"/>
        <end position="333"/>
    </location>
</feature>
<organism evidence="11 12">
    <name type="scientific">Flexistipes sinusarabici</name>
    <dbReference type="NCBI Taxonomy" id="2352"/>
    <lineage>
        <taxon>Bacteria</taxon>
        <taxon>Pseudomonadati</taxon>
        <taxon>Deferribacterota</taxon>
        <taxon>Deferribacteres</taxon>
        <taxon>Deferribacterales</taxon>
        <taxon>Flexistipitaceae</taxon>
        <taxon>Flexistipes</taxon>
    </lineage>
</organism>
<comment type="caution">
    <text evidence="11">The sequence shown here is derived from an EMBL/GenBank/DDBJ whole genome shotgun (WGS) entry which is preliminary data.</text>
</comment>
<feature type="transmembrane region" description="Helical" evidence="10">
    <location>
        <begin position="353"/>
        <end position="372"/>
    </location>
</feature>
<keyword evidence="8 10" id="KW-0472">Membrane</keyword>
<dbReference type="GO" id="GO:0042910">
    <property type="term" value="F:xenobiotic transmembrane transporter activity"/>
    <property type="evidence" value="ECO:0007669"/>
    <property type="project" value="InterPro"/>
</dbReference>
<dbReference type="GO" id="GO:0006811">
    <property type="term" value="P:monoatomic ion transport"/>
    <property type="evidence" value="ECO:0007669"/>
    <property type="project" value="UniProtKB-KW"/>
</dbReference>
<evidence type="ECO:0000256" key="6">
    <source>
        <dbReference type="ARBA" id="ARBA00022989"/>
    </source>
</evidence>
<reference evidence="11 12" key="1">
    <citation type="submission" date="2019-08" db="EMBL/GenBank/DDBJ databases">
        <title>Genomic characterization of a novel candidate phylum (ARYD3) from a high temperature, high salinity tertiary oil reservoir in north central Oklahoma, USA.</title>
        <authorList>
            <person name="Youssef N.H."/>
            <person name="Yadav A."/>
            <person name="Elshahed M.S."/>
        </authorList>
    </citation>
    <scope>NUCLEOTIDE SEQUENCE [LARGE SCALE GENOMIC DNA]</scope>
    <source>
        <strain evidence="11">ARYD1</strain>
    </source>
</reference>
<dbReference type="CDD" id="cd13137">
    <property type="entry name" value="MATE_NorM_like"/>
    <property type="match status" value="1"/>
</dbReference>
<name>A0A5D0MP36_FLESI</name>
<keyword evidence="4" id="KW-1003">Cell membrane</keyword>
<dbReference type="GO" id="GO:0005886">
    <property type="term" value="C:plasma membrane"/>
    <property type="evidence" value="ECO:0007669"/>
    <property type="project" value="UniProtKB-SubCell"/>
</dbReference>
<evidence type="ECO:0000256" key="4">
    <source>
        <dbReference type="ARBA" id="ARBA00022475"/>
    </source>
</evidence>